<dbReference type="KEGG" id="mno:Mnod_6758"/>
<keyword evidence="1" id="KW-0732">Signal</keyword>
<feature type="signal peptide" evidence="1">
    <location>
        <begin position="1"/>
        <end position="23"/>
    </location>
</feature>
<name>B8IG39_METNO</name>
<dbReference type="RefSeq" id="WP_015933085.1">
    <property type="nucleotide sequence ID" value="NC_011894.1"/>
</dbReference>
<evidence type="ECO:0000256" key="1">
    <source>
        <dbReference type="SAM" id="SignalP"/>
    </source>
</evidence>
<evidence type="ECO:0008006" key="4">
    <source>
        <dbReference type="Google" id="ProtNLM"/>
    </source>
</evidence>
<reference evidence="2 3" key="1">
    <citation type="submission" date="2009-01" db="EMBL/GenBank/DDBJ databases">
        <title>Complete sequence of chromosome of Methylobacterium nodulans ORS 2060.</title>
        <authorList>
            <consortium name="US DOE Joint Genome Institute"/>
            <person name="Lucas S."/>
            <person name="Copeland A."/>
            <person name="Lapidus A."/>
            <person name="Glavina del Rio T."/>
            <person name="Dalin E."/>
            <person name="Tice H."/>
            <person name="Bruce D."/>
            <person name="Goodwin L."/>
            <person name="Pitluck S."/>
            <person name="Sims D."/>
            <person name="Brettin T."/>
            <person name="Detter J.C."/>
            <person name="Han C."/>
            <person name="Larimer F."/>
            <person name="Land M."/>
            <person name="Hauser L."/>
            <person name="Kyrpides N."/>
            <person name="Ivanova N."/>
            <person name="Marx C.J."/>
            <person name="Richardson P."/>
        </authorList>
    </citation>
    <scope>NUCLEOTIDE SEQUENCE [LARGE SCALE GENOMIC DNA]</scope>
    <source>
        <strain evidence="3">LMG 21967 / CNCM I-2342 / ORS 2060</strain>
    </source>
</reference>
<keyword evidence="3" id="KW-1185">Reference proteome</keyword>
<organism evidence="2 3">
    <name type="scientific">Methylobacterium nodulans (strain LMG 21967 / CNCM I-2342 / ORS 2060)</name>
    <dbReference type="NCBI Taxonomy" id="460265"/>
    <lineage>
        <taxon>Bacteria</taxon>
        <taxon>Pseudomonadati</taxon>
        <taxon>Pseudomonadota</taxon>
        <taxon>Alphaproteobacteria</taxon>
        <taxon>Hyphomicrobiales</taxon>
        <taxon>Methylobacteriaceae</taxon>
        <taxon>Methylobacterium</taxon>
    </lineage>
</organism>
<dbReference type="EMBL" id="CP001349">
    <property type="protein sequence ID" value="ACL61516.1"/>
    <property type="molecule type" value="Genomic_DNA"/>
</dbReference>
<accession>B8IG39</accession>
<dbReference type="InterPro" id="IPR001893">
    <property type="entry name" value="Cys-rich_GLG1_repeat"/>
</dbReference>
<sequence>MGRVIIVACFAILVTLAATRSYAQGADSQQACQPDAARLCSAAGSDPQRVEACLRKNRKSLSAACRAAMGGRKGKATRSQ</sequence>
<dbReference type="AlphaFoldDB" id="B8IG39"/>
<dbReference type="Pfam" id="PF00839">
    <property type="entry name" value="Cys_rich_FGFR"/>
    <property type="match status" value="1"/>
</dbReference>
<feature type="chain" id="PRO_5002871601" description="Cysteine rich repeat protein" evidence="1">
    <location>
        <begin position="24"/>
        <end position="80"/>
    </location>
</feature>
<evidence type="ECO:0000313" key="2">
    <source>
        <dbReference type="EMBL" id="ACL61516.1"/>
    </source>
</evidence>
<dbReference type="GO" id="GO:0016020">
    <property type="term" value="C:membrane"/>
    <property type="evidence" value="ECO:0007669"/>
    <property type="project" value="InterPro"/>
</dbReference>
<proteinExistence type="predicted"/>
<evidence type="ECO:0000313" key="3">
    <source>
        <dbReference type="Proteomes" id="UP000008207"/>
    </source>
</evidence>
<protein>
    <recommendedName>
        <fullName evidence="4">Cysteine rich repeat protein</fullName>
    </recommendedName>
</protein>
<gene>
    <name evidence="2" type="ordered locus">Mnod_6758</name>
</gene>
<dbReference type="HOGENOM" id="CLU_145244_4_1_5"/>
<dbReference type="Proteomes" id="UP000008207">
    <property type="component" value="Chromosome"/>
</dbReference>